<feature type="compositionally biased region" description="Basic and acidic residues" evidence="1">
    <location>
        <begin position="1492"/>
        <end position="1509"/>
    </location>
</feature>
<feature type="region of interest" description="Disordered" evidence="1">
    <location>
        <begin position="2112"/>
        <end position="2137"/>
    </location>
</feature>
<feature type="compositionally biased region" description="Low complexity" evidence="1">
    <location>
        <begin position="2123"/>
        <end position="2134"/>
    </location>
</feature>
<sequence length="2244" mass="248735">MVTRKRTKHGARSGAPVKQRVLLEEGDWLDVMDGDGVWNVARVLSVPSPAEVEITYDGWQGEYDEVVRIDSDRVAPYHTFTWAVKCWVKYLNWPLWPSLITIRTPGTPEGIRSLAAEHRLYVDFLDSPYFDRRDRCWQKRAQVRIFEDNYNKKRTASTGEHFERSLGWVLQSDASTKMPKFAVGTLPMEYKFSPTESVEVTRRNMGDEVWFQNFTLNRMRHQQNHVYESIGGEDEDASSDSSAPSTLHERWLNLSAMKEEPQTVTNDKNRPPPATTELAPPLEVEVPYELEPMDSSDGSGAGGEIENNRPKRRRLQTKRRSDGLSRPREVEQIERRHSASPRQSIARKPSARQVRNDGSSRSKGRGKLAARRSIPPLVGLLNVITSDGPVKIRLSGSFSDEDASEEAHSVPIVQQLGDRLPERSTGNVGATDTDDFFIVGSSIAHSRRVIERQIADAEEKLQALVEEKELASAQSSSRQPVLLNGPSPSSTGVHGVPQPISPCVDKIESHRSVQSNPELSRKAGKQNSPSSFEEKMTGASAHSMGLDHSLLSASKTDSSDAEEAKDTSAKSVQNNIEENGSTGKSDAKDSAVVVISDEQTYPDFLDADTNDNGEDDGSQSHQRFCAMQADIEETPVDNATNKVSSSKKTVISVPRKCDATSAPNVPACCTNSILRISPPPHLCPPTSSVRGAALASPSTAVFSSSKEFSMGSWFKRKLMAEFMGGGEKNKSAYQSSTTLACGAMALKQKTKRSPSSRNASPRQRVVLTEGDWLDVMDHDGVWNVARVLSVPSPEEVEVMYDGWPEEYDEVVRVDSHRVAPYHTFTWAVKCWVKYLNWPLWPSVITIRTPGTAEGSKNLAMESRLYVDFLDEPDFAQRDRYCDCGGVILSVWSWTKRQVKMFDDKYDKNRKGTNGAQFEHALASILQSDSTTKMPTFARGTLPLQYKHATTDSVERMRRNMGKELWYRNFANNKERHKQTHVYEDIMDDKEDAASDESVPLPKLRVRRPKTSAANDEQTSPPKKKRVLLPVKRQPVVVKIEQDPLAEVEVPYELEEKESSDDHIEREREAPHNKKRRLQVRKRSVASPAKSKAMFKKEEHLTSSQDTNAAAAMPRHVTVMMDEIIVDDDDDSESSGVDRRKVTRTASRKSRASNIPAHVKEESGGADNFNLLALSDSEARVDIDAIQATRKAKVTTKRETAGRVRQRVRRKKSEPSANLHHKAWNGIFSELAESATKRSKRNGEGFCSYLSLSDKESDGIDYSDGFDPGTSSEDKAASPFDLQLRSQDNAMGSHAGAQAGYAASLKVKASSKGTPSGAPVRLGLTKESSADAGQTKMAARRSIPPLKKDPGLAASPKPRSYIRFSLSVSEEDDWEDEEKGVLRDAVKEVEQYKLAPKKSGTKRQPKQSGDSKQGKGSRDATAPHIPRPKMPARWTKTPLPLIEQRISFAQEVLRDLETEKQEVAKGSAPKEQQKRSSPSSLSGSHNGNPTVLPREKTAMPRSYQAERSDLSFLRVDDKESRLSVSPGLAGDREGEFAELDLGFHSSQLGHSFLSVVEAYSSDGQESKGIPTPFDEDIGTNMESDPKEAKCIKRAEAKSLAEEKIVASVKHLAEEKANDDDDDDGEEKSQDVRRHFCVMQAGLEGALEIDEGENAKARTSKKTVISVPRKFDATVKEVPHAFTSSTDSIAPPPPLSHLDSDNRFNVALTPPSTAVFSSSEGFAMETWFKRTLTGELGNSKALRAWGHSQEREKRMRSHNDEEEDCKRPLYTVRQPPLIQPLRLSAFTQKTCSQFGIPSEDLAHEWVVLFQAISGGKLGDGMPLQIPDTVLLSPSGQPSVWYTTSSAGRVKAKDLMRVSPQAILEAFVTPLPSQRHLSASAGDIIAVRRLGFEVASLSRQQLTRYGGPQHLPPPGVELQICALRDDQSKPADSNSRTTHSGGHGGTVDPSRKSNDTSKRSTPRAYSDVFLLALPNMDGERAGNDPIKDNVVVNETPQQMLQGDHRLSHLDIVHPDGCTWKTLRRGGFDPDVMAPLLFYMKRVTSEIANSVNLGHNTRQACGLACEFFVGEYNRSVYFSGLRGIQWVASAPSWELLRDVDPLSRSLCEFYGSDVSTPGLSESRARRSGPSSPQRPRSPLASDRTMYYEQNPRFPSVHTPFVSAKQWLHRSQLLAPDISPRYVGASVPKIYRDGVFQSLLTAHQADSVVRLNLSPQAPATLAEVRREQSHLSPRKSFVPAKGGKKYSSR</sequence>
<feature type="region of interest" description="Disordered" evidence="1">
    <location>
        <begin position="256"/>
        <end position="371"/>
    </location>
</feature>
<feature type="compositionally biased region" description="Polar residues" evidence="1">
    <location>
        <begin position="569"/>
        <end position="584"/>
    </location>
</feature>
<feature type="region of interest" description="Disordered" evidence="1">
    <location>
        <begin position="1050"/>
        <end position="1107"/>
    </location>
</feature>
<feature type="compositionally biased region" description="Basic residues" evidence="1">
    <location>
        <begin position="1140"/>
        <end position="1150"/>
    </location>
</feature>
<organism evidence="2 3">
    <name type="scientific">Phytophthora pseudosyringae</name>
    <dbReference type="NCBI Taxonomy" id="221518"/>
    <lineage>
        <taxon>Eukaryota</taxon>
        <taxon>Sar</taxon>
        <taxon>Stramenopiles</taxon>
        <taxon>Oomycota</taxon>
        <taxon>Peronosporomycetes</taxon>
        <taxon>Peronosporales</taxon>
        <taxon>Peronosporaceae</taxon>
        <taxon>Phytophthora</taxon>
    </lineage>
</organism>
<feature type="region of interest" description="Disordered" evidence="1">
    <location>
        <begin position="1923"/>
        <end position="1959"/>
    </location>
</feature>
<evidence type="ECO:0000313" key="3">
    <source>
        <dbReference type="Proteomes" id="UP000694044"/>
    </source>
</evidence>
<reference evidence="2" key="1">
    <citation type="submission" date="2021-02" db="EMBL/GenBank/DDBJ databases">
        <authorList>
            <person name="Palmer J.M."/>
        </authorList>
    </citation>
    <scope>NUCLEOTIDE SEQUENCE</scope>
    <source>
        <strain evidence="2">SCRP734</strain>
    </source>
</reference>
<feature type="region of interest" description="Disordered" evidence="1">
    <location>
        <begin position="1458"/>
        <end position="1509"/>
    </location>
</feature>
<feature type="compositionally biased region" description="Basic and acidic residues" evidence="1">
    <location>
        <begin position="1946"/>
        <end position="1955"/>
    </location>
</feature>
<protein>
    <recommendedName>
        <fullName evidence="4">PWWP domain-containing protein</fullName>
    </recommendedName>
</protein>
<evidence type="ECO:0000313" key="2">
    <source>
        <dbReference type="EMBL" id="KAG7380464.1"/>
    </source>
</evidence>
<feature type="region of interest" description="Disordered" evidence="1">
    <location>
        <begin position="1253"/>
        <end position="1438"/>
    </location>
</feature>
<feature type="region of interest" description="Disordered" evidence="1">
    <location>
        <begin position="1561"/>
        <end position="1584"/>
    </location>
</feature>
<keyword evidence="3" id="KW-1185">Reference proteome</keyword>
<gene>
    <name evidence="2" type="ORF">PHYPSEUDO_007197</name>
</gene>
<proteinExistence type="predicted"/>
<feature type="compositionally biased region" description="Low complexity" evidence="1">
    <location>
        <begin position="275"/>
        <end position="285"/>
    </location>
</feature>
<dbReference type="CDD" id="cd05162">
    <property type="entry name" value="PWWP"/>
    <property type="match status" value="2"/>
</dbReference>
<evidence type="ECO:0008006" key="4">
    <source>
        <dbReference type="Google" id="ProtNLM"/>
    </source>
</evidence>
<feature type="region of interest" description="Disordered" evidence="1">
    <location>
        <begin position="1126"/>
        <end position="1155"/>
    </location>
</feature>
<accession>A0A8T1VM36</accession>
<dbReference type="CDD" id="cd20104">
    <property type="entry name" value="MBT_PHF20L1-like"/>
    <property type="match status" value="2"/>
</dbReference>
<name>A0A8T1VM36_9STRA</name>
<feature type="compositionally biased region" description="Basic and acidic residues" evidence="1">
    <location>
        <begin position="1378"/>
        <end position="1390"/>
    </location>
</feature>
<feature type="compositionally biased region" description="Basic residues" evidence="1">
    <location>
        <begin position="1072"/>
        <end position="1083"/>
    </location>
</feature>
<feature type="compositionally biased region" description="Acidic residues" evidence="1">
    <location>
        <begin position="1368"/>
        <end position="1377"/>
    </location>
</feature>
<feature type="compositionally biased region" description="Basic and acidic residues" evidence="1">
    <location>
        <begin position="1059"/>
        <end position="1071"/>
    </location>
</feature>
<dbReference type="EMBL" id="JAGDFM010000292">
    <property type="protein sequence ID" value="KAG7380464.1"/>
    <property type="molecule type" value="Genomic_DNA"/>
</dbReference>
<feature type="compositionally biased region" description="Basic residues" evidence="1">
    <location>
        <begin position="1394"/>
        <end position="1404"/>
    </location>
</feature>
<evidence type="ECO:0000256" key="1">
    <source>
        <dbReference type="SAM" id="MobiDB-lite"/>
    </source>
</evidence>
<dbReference type="OrthoDB" id="161570at2759"/>
<feature type="compositionally biased region" description="Acidic residues" evidence="1">
    <location>
        <begin position="605"/>
        <end position="617"/>
    </location>
</feature>
<feature type="region of interest" description="Disordered" evidence="1">
    <location>
        <begin position="990"/>
        <end position="1027"/>
    </location>
</feature>
<feature type="region of interest" description="Disordered" evidence="1">
    <location>
        <begin position="2219"/>
        <end position="2244"/>
    </location>
</feature>
<feature type="region of interest" description="Disordered" evidence="1">
    <location>
        <begin position="471"/>
        <end position="620"/>
    </location>
</feature>
<comment type="caution">
    <text evidence="2">The sequence shown here is derived from an EMBL/GenBank/DDBJ whole genome shotgun (WGS) entry which is preliminary data.</text>
</comment>
<feature type="compositionally biased region" description="Basic and acidic residues" evidence="1">
    <location>
        <begin position="319"/>
        <end position="337"/>
    </location>
</feature>
<dbReference type="Proteomes" id="UP000694044">
    <property type="component" value="Unassembled WGS sequence"/>
</dbReference>